<dbReference type="PANTHER" id="PTHR23155">
    <property type="entry name" value="DISEASE RESISTANCE PROTEIN RP"/>
    <property type="match status" value="1"/>
</dbReference>
<comment type="similarity">
    <text evidence="1">Belongs to the disease resistance NB-LRR family.</text>
</comment>
<keyword evidence="2" id="KW-0433">Leucine-rich repeat</keyword>
<dbReference type="GO" id="GO:0009626">
    <property type="term" value="P:plant-type hypersensitive response"/>
    <property type="evidence" value="ECO:0007669"/>
    <property type="project" value="UniProtKB-ARBA"/>
</dbReference>
<feature type="domain" description="Disease resistance R13L4/SHOC-2-like LRR" evidence="10">
    <location>
        <begin position="553"/>
        <end position="947"/>
    </location>
</feature>
<evidence type="ECO:0000313" key="12">
    <source>
        <dbReference type="Proteomes" id="UP000000768"/>
    </source>
</evidence>
<organism evidence="11 12">
    <name type="scientific">Sorghum bicolor</name>
    <name type="common">Sorghum</name>
    <name type="synonym">Sorghum vulgare</name>
    <dbReference type="NCBI Taxonomy" id="4558"/>
    <lineage>
        <taxon>Eukaryota</taxon>
        <taxon>Viridiplantae</taxon>
        <taxon>Streptophyta</taxon>
        <taxon>Embryophyta</taxon>
        <taxon>Tracheophyta</taxon>
        <taxon>Spermatophyta</taxon>
        <taxon>Magnoliopsida</taxon>
        <taxon>Liliopsida</taxon>
        <taxon>Poales</taxon>
        <taxon>Poaceae</taxon>
        <taxon>PACMAD clade</taxon>
        <taxon>Panicoideae</taxon>
        <taxon>Andropogonodae</taxon>
        <taxon>Andropogoneae</taxon>
        <taxon>Sorghinae</taxon>
        <taxon>Sorghum</taxon>
    </lineage>
</organism>
<dbReference type="Pfam" id="PF23598">
    <property type="entry name" value="LRR_14"/>
    <property type="match status" value="1"/>
</dbReference>
<feature type="domain" description="Disease resistance N-terminal" evidence="8">
    <location>
        <begin position="7"/>
        <end position="88"/>
    </location>
</feature>
<dbReference type="Pfam" id="PF00931">
    <property type="entry name" value="NB-ARC"/>
    <property type="match status" value="1"/>
</dbReference>
<dbReference type="InterPro" id="IPR058922">
    <property type="entry name" value="WHD_DRP"/>
</dbReference>
<evidence type="ECO:0000259" key="10">
    <source>
        <dbReference type="Pfam" id="PF23598"/>
    </source>
</evidence>
<dbReference type="EMBL" id="CM000764">
    <property type="protein sequence ID" value="EES08935.2"/>
    <property type="molecule type" value="Genomic_DNA"/>
</dbReference>
<evidence type="ECO:0008006" key="13">
    <source>
        <dbReference type="Google" id="ProtNLM"/>
    </source>
</evidence>
<dbReference type="Gene3D" id="1.10.8.430">
    <property type="entry name" value="Helical domain of apoptotic protease-activating factors"/>
    <property type="match status" value="1"/>
</dbReference>
<evidence type="ECO:0000259" key="9">
    <source>
        <dbReference type="Pfam" id="PF23559"/>
    </source>
</evidence>
<keyword evidence="4" id="KW-0547">Nucleotide-binding</keyword>
<dbReference type="InterPro" id="IPR027417">
    <property type="entry name" value="P-loop_NTPase"/>
</dbReference>
<dbReference type="InParanoid" id="C5Y7H3"/>
<dbReference type="InterPro" id="IPR042197">
    <property type="entry name" value="Apaf_helical"/>
</dbReference>
<dbReference type="GO" id="GO:0002758">
    <property type="term" value="P:innate immune response-activating signaling pathway"/>
    <property type="evidence" value="ECO:0007669"/>
    <property type="project" value="UniProtKB-ARBA"/>
</dbReference>
<evidence type="ECO:0000256" key="3">
    <source>
        <dbReference type="ARBA" id="ARBA00022737"/>
    </source>
</evidence>
<dbReference type="PRINTS" id="PR00364">
    <property type="entry name" value="DISEASERSIST"/>
</dbReference>
<proteinExistence type="inferred from homology"/>
<dbReference type="OMA" id="WERINFA"/>
<dbReference type="AlphaFoldDB" id="C5Y7H3"/>
<dbReference type="Gene3D" id="1.10.10.10">
    <property type="entry name" value="Winged helix-like DNA-binding domain superfamily/Winged helix DNA-binding domain"/>
    <property type="match status" value="1"/>
</dbReference>
<evidence type="ECO:0000313" key="11">
    <source>
        <dbReference type="EMBL" id="EES08935.2"/>
    </source>
</evidence>
<dbReference type="InterPro" id="IPR002182">
    <property type="entry name" value="NB-ARC"/>
</dbReference>
<keyword evidence="12" id="KW-1185">Reference proteome</keyword>
<dbReference type="Gene3D" id="1.20.5.4130">
    <property type="match status" value="1"/>
</dbReference>
<feature type="domain" description="NB-ARC" evidence="7">
    <location>
        <begin position="197"/>
        <end position="344"/>
    </location>
</feature>
<reference evidence="11 12" key="1">
    <citation type="journal article" date="2009" name="Nature">
        <title>The Sorghum bicolor genome and the diversification of grasses.</title>
        <authorList>
            <person name="Paterson A.H."/>
            <person name="Bowers J.E."/>
            <person name="Bruggmann R."/>
            <person name="Dubchak I."/>
            <person name="Grimwood J."/>
            <person name="Gundlach H."/>
            <person name="Haberer G."/>
            <person name="Hellsten U."/>
            <person name="Mitros T."/>
            <person name="Poliakov A."/>
            <person name="Schmutz J."/>
            <person name="Spannagl M."/>
            <person name="Tang H."/>
            <person name="Wang X."/>
            <person name="Wicker T."/>
            <person name="Bharti A.K."/>
            <person name="Chapman J."/>
            <person name="Feltus F.A."/>
            <person name="Gowik U."/>
            <person name="Grigoriev I.V."/>
            <person name="Lyons E."/>
            <person name="Maher C.A."/>
            <person name="Martis M."/>
            <person name="Narechania A."/>
            <person name="Otillar R.P."/>
            <person name="Penning B.W."/>
            <person name="Salamov A.A."/>
            <person name="Wang Y."/>
            <person name="Zhang L."/>
            <person name="Carpita N.C."/>
            <person name="Freeling M."/>
            <person name="Gingle A.R."/>
            <person name="Hash C.T."/>
            <person name="Keller B."/>
            <person name="Klein P."/>
            <person name="Kresovich S."/>
            <person name="McCann M.C."/>
            <person name="Ming R."/>
            <person name="Peterson D.G."/>
            <person name="Mehboob-ur-Rahman"/>
            <person name="Ware D."/>
            <person name="Westhoff P."/>
            <person name="Mayer K.F."/>
            <person name="Messing J."/>
            <person name="Rokhsar D.S."/>
        </authorList>
    </citation>
    <scope>NUCLEOTIDE SEQUENCE [LARGE SCALE GENOMIC DNA]</scope>
    <source>
        <strain evidence="12">cv. BTx623</strain>
    </source>
</reference>
<evidence type="ECO:0000256" key="2">
    <source>
        <dbReference type="ARBA" id="ARBA00022614"/>
    </source>
</evidence>
<evidence type="ECO:0000259" key="7">
    <source>
        <dbReference type="Pfam" id="PF00931"/>
    </source>
</evidence>
<dbReference type="Gramene" id="EES08935">
    <property type="protein sequence ID" value="EES08935"/>
    <property type="gene ID" value="SORBI_3005G208000"/>
</dbReference>
<dbReference type="InterPro" id="IPR038005">
    <property type="entry name" value="RX-like_CC"/>
</dbReference>
<evidence type="ECO:0000259" key="8">
    <source>
        <dbReference type="Pfam" id="PF18052"/>
    </source>
</evidence>
<evidence type="ECO:0000256" key="5">
    <source>
        <dbReference type="ARBA" id="ARBA00022821"/>
    </source>
</evidence>
<dbReference type="Gene3D" id="3.40.50.300">
    <property type="entry name" value="P-loop containing nucleotide triphosphate hydrolases"/>
    <property type="match status" value="1"/>
</dbReference>
<dbReference type="FunFam" id="1.10.10.10:FF:000322">
    <property type="entry name" value="Probable disease resistance protein At1g63360"/>
    <property type="match status" value="1"/>
</dbReference>
<name>C5Y7H3_SORBI</name>
<dbReference type="Pfam" id="PF23559">
    <property type="entry name" value="WHD_DRP"/>
    <property type="match status" value="1"/>
</dbReference>
<dbReference type="SUPFAM" id="SSF52540">
    <property type="entry name" value="P-loop containing nucleoside triphosphate hydrolases"/>
    <property type="match status" value="1"/>
</dbReference>
<dbReference type="InterPro" id="IPR055414">
    <property type="entry name" value="LRR_R13L4/SHOC2-like"/>
</dbReference>
<dbReference type="InterPro" id="IPR032675">
    <property type="entry name" value="LRR_dom_sf"/>
</dbReference>
<dbReference type="HOGENOM" id="CLU_008523_10_1_1"/>
<dbReference type="InterPro" id="IPR044974">
    <property type="entry name" value="Disease_R_plants"/>
</dbReference>
<sequence length="987" mass="112610">MSVVTGALGSLAPKLLQLLGDEYKLQKGVKKQVQWVSIELDNINAFFRKVSAVPWDRLDELVKLWAREIREASYDMEDVLDTFLVQLDGGAPADPSRLKRTLKKMGKVFSKAKARRSIAGAIEDIKKRLDDIAERRQRYKLDEKIAAAPTIIDPRLIATYKEVSQLIGVDKSRDDLISMLNLLQPDDDAPDKKITKKVSIVGVGGLGKTTVAKAVYENLKSQFDCAAFVSVGRDLDLVKVFKDILFDLDKEEYKDIHETKRGLEFLIREVREFLEKKRYFVVVDDVWEVEKWKKIKVAFIENNCGSRVITTTRSVDVAKASGEVYNLKPLSDDDSMNLFYTRIFGADRKFLGDQPDDISEKILKKCAGIPLAIITMGSLFAGKEKHQWPVLLDSIGFVHDEDNNEVKDTMTILSFSYYDLPPELRTCLLYLSTYPEDYEIEKDPLIWKWIAEGFINPEKGKTLFELGEKYFNDLINRSLIQVVEAWDGRVSGCRIHDMVLDMIRKLAFEENFIALLSDNVEATNAASSVRRLVQQNRRAEHKNSEATVTEMTKVRSFSTFLCCINNRDQFLRFKILRVLDIVDCSFEEGCHLDHLGDLLHLRYLGIQRCQGRGYKIPKQIGNLKLLQTIDVDTVLPESIFQVTKLVRLCAPPMDTVDGIGNLTSLEELIIKRRPGGWDIPKRFIKELGRLRELRVLQFFPTEKMGIQRDFVESLCNLKNIQHIGVNDGFCAYRPMWEAAGFVLPRSLCYLVLPVKFSKMPSCIDPSSLRFLFHLDLFVTTMDEQDLKLLARLPALCFLMLRTESTVTASNINAGDGCFFQKLRYFLTESIMVLFEQPNEKDGSVSFHMWNYSKQHAMPFVSRKSNDNNKSVVPRGVMPNLEILRFDISLKAIKDNNGDYGSFGLEYLPSIRELSGPINCEGVSAKEVDAALAALTNACKLHPNNPTFEMYTINDPVDLEIMNRLRQMTNRPNLPAKFVTEQFPDEDL</sequence>
<dbReference type="MEROPS" id="S10.003"/>
<evidence type="ECO:0000256" key="1">
    <source>
        <dbReference type="ARBA" id="ARBA00008894"/>
    </source>
</evidence>
<dbReference type="FunFam" id="3.40.50.300:FF:001091">
    <property type="entry name" value="Probable disease resistance protein At1g61300"/>
    <property type="match status" value="1"/>
</dbReference>
<feature type="domain" description="Disease resistance protein winged helix" evidence="9">
    <location>
        <begin position="434"/>
        <end position="503"/>
    </location>
</feature>
<dbReference type="Proteomes" id="UP000000768">
    <property type="component" value="Chromosome 5"/>
</dbReference>
<reference evidence="12" key="2">
    <citation type="journal article" date="2018" name="Plant J.">
        <title>The Sorghum bicolor reference genome: improved assembly, gene annotations, a transcriptome atlas, and signatures of genome organization.</title>
        <authorList>
            <person name="McCormick R.F."/>
            <person name="Truong S.K."/>
            <person name="Sreedasyam A."/>
            <person name="Jenkins J."/>
            <person name="Shu S."/>
            <person name="Sims D."/>
            <person name="Kennedy M."/>
            <person name="Amirebrahimi M."/>
            <person name="Weers B.D."/>
            <person name="McKinley B."/>
            <person name="Mattison A."/>
            <person name="Morishige D.T."/>
            <person name="Grimwood J."/>
            <person name="Schmutz J."/>
            <person name="Mullet J.E."/>
        </authorList>
    </citation>
    <scope>NUCLEOTIDE SEQUENCE [LARGE SCALE GENOMIC DNA]</scope>
    <source>
        <strain evidence="12">cv. BTx623</strain>
    </source>
</reference>
<dbReference type="GO" id="GO:0043531">
    <property type="term" value="F:ADP binding"/>
    <property type="evidence" value="ECO:0007669"/>
    <property type="project" value="InterPro"/>
</dbReference>
<gene>
    <name evidence="11" type="ORF">SORBI_3005G208000</name>
</gene>
<dbReference type="eggNOG" id="KOG4658">
    <property type="taxonomic scope" value="Eukaryota"/>
</dbReference>
<protein>
    <recommendedName>
        <fullName evidence="13">AAA+ ATPase domain-containing protein</fullName>
    </recommendedName>
</protein>
<keyword evidence="5" id="KW-0611">Plant defense</keyword>
<dbReference type="PANTHER" id="PTHR23155:SF1228">
    <property type="entry name" value="NB-ARC DOMAIN CONTAINING PROTEIN, EXPRESSED"/>
    <property type="match status" value="1"/>
</dbReference>
<dbReference type="SUPFAM" id="SSF52058">
    <property type="entry name" value="L domain-like"/>
    <property type="match status" value="1"/>
</dbReference>
<dbReference type="CDD" id="cd14798">
    <property type="entry name" value="RX-CC_like"/>
    <property type="match status" value="1"/>
</dbReference>
<dbReference type="Pfam" id="PF18052">
    <property type="entry name" value="Rx_N"/>
    <property type="match status" value="1"/>
</dbReference>
<dbReference type="OrthoDB" id="693948at2759"/>
<dbReference type="InterPro" id="IPR041118">
    <property type="entry name" value="Rx_N"/>
</dbReference>
<keyword evidence="3" id="KW-0677">Repeat</keyword>
<dbReference type="GO" id="GO:0042742">
    <property type="term" value="P:defense response to bacterium"/>
    <property type="evidence" value="ECO:0007669"/>
    <property type="project" value="UniProtKB-ARBA"/>
</dbReference>
<dbReference type="Gene3D" id="3.80.10.10">
    <property type="entry name" value="Ribonuclease Inhibitor"/>
    <property type="match status" value="1"/>
</dbReference>
<keyword evidence="6" id="KW-0175">Coiled coil</keyword>
<evidence type="ECO:0000256" key="6">
    <source>
        <dbReference type="ARBA" id="ARBA00023054"/>
    </source>
</evidence>
<accession>C5Y7H3</accession>
<dbReference type="InterPro" id="IPR036388">
    <property type="entry name" value="WH-like_DNA-bd_sf"/>
</dbReference>
<evidence type="ECO:0000256" key="4">
    <source>
        <dbReference type="ARBA" id="ARBA00022741"/>
    </source>
</evidence>